<evidence type="ECO:0000259" key="1">
    <source>
        <dbReference type="PROSITE" id="PS51186"/>
    </source>
</evidence>
<dbReference type="GO" id="GO:0016747">
    <property type="term" value="F:acyltransferase activity, transferring groups other than amino-acyl groups"/>
    <property type="evidence" value="ECO:0007669"/>
    <property type="project" value="InterPro"/>
</dbReference>
<sequence length="471" mass="49585">MLDVPVITGTSLRTRVDRAAWTIERATRGQIEAYRAIRRDVFVAEQGIFERDDTDRIDEDPRTIVLVCVDSGGAVLGGVRLAPAVEGRDIGWWTGSRLVVRRDARGSAGIGSALVREACATALANGVLRFEATVQERNAPLFRHLGWEQWGTTAIGGAAHVRMRWPIDRIERLLRSTKGVLGDLLGDLRGDDPRALGGPRFVGDDGAPLPGSDVVAACDAILPAMIERDPEWAGWCAVLVNLNDLSAMGAKPIGLLDAVAAPTASFARRILGGLRSGADAWGVPILGGHTQLGVAPALSVTAMGRTKRPVPGGGGRAGDDLSLTVDLRGRWRRGFEGRQWDTTSARTRAELRELGAIVRRARPAAAKDVSMGGIVGSAAMLAEASGTGLSIDVAAIPAPEDVAFGDWITCFPGFGMLTADRPGRSRAASPLAETAVIGRLDDDPDVRLRWPDGVTTIACPAPATGLGASGS</sequence>
<dbReference type="NCBIfam" id="TIGR04050">
    <property type="entry name" value="MSMEG_0567_Cter"/>
    <property type="match status" value="1"/>
</dbReference>
<dbReference type="InterPro" id="IPR016181">
    <property type="entry name" value="Acyl_CoA_acyltransferase"/>
</dbReference>
<dbReference type="GO" id="GO:0009228">
    <property type="term" value="P:thiamine biosynthetic process"/>
    <property type="evidence" value="ECO:0007669"/>
    <property type="project" value="InterPro"/>
</dbReference>
<dbReference type="NCBIfam" id="TIGR04045">
    <property type="entry name" value="MSMEG_0567_GNAT"/>
    <property type="match status" value="1"/>
</dbReference>
<dbReference type="InterPro" id="IPR036921">
    <property type="entry name" value="PurM-like_N_sf"/>
</dbReference>
<dbReference type="Gene3D" id="3.40.630.30">
    <property type="match status" value="1"/>
</dbReference>
<feature type="domain" description="N-acetyltransferase" evidence="1">
    <location>
        <begin position="21"/>
        <end position="168"/>
    </location>
</feature>
<dbReference type="PANTHER" id="PTHR30270:SF0">
    <property type="entry name" value="THIAMINE-MONOPHOSPHATE KINASE"/>
    <property type="match status" value="1"/>
</dbReference>
<dbReference type="Pfam" id="PF13508">
    <property type="entry name" value="Acetyltransf_7"/>
    <property type="match status" value="1"/>
</dbReference>
<dbReference type="SUPFAM" id="SSF56042">
    <property type="entry name" value="PurM C-terminal domain-like"/>
    <property type="match status" value="1"/>
</dbReference>
<dbReference type="PROSITE" id="PS51186">
    <property type="entry name" value="GNAT"/>
    <property type="match status" value="1"/>
</dbReference>
<dbReference type="KEGG" id="mliy:RYJ27_03335"/>
<accession>A0AAU0MJC4</accession>
<dbReference type="GO" id="GO:0009030">
    <property type="term" value="F:thiamine-phosphate kinase activity"/>
    <property type="evidence" value="ECO:0007669"/>
    <property type="project" value="InterPro"/>
</dbReference>
<dbReference type="RefSeq" id="WP_330171337.1">
    <property type="nucleotide sequence ID" value="NZ_CP137080.1"/>
</dbReference>
<dbReference type="AlphaFoldDB" id="A0AAU0MJC4"/>
<dbReference type="InterPro" id="IPR016188">
    <property type="entry name" value="PurM-like_N"/>
</dbReference>
<dbReference type="SUPFAM" id="SSF55729">
    <property type="entry name" value="Acyl-CoA N-acyltransferases (Nat)"/>
    <property type="match status" value="1"/>
</dbReference>
<dbReference type="InterPro" id="IPR023911">
    <property type="entry name" value="MSMEG_0567/sll0787_C"/>
</dbReference>
<dbReference type="InterPro" id="IPR036676">
    <property type="entry name" value="PurM-like_C_sf"/>
</dbReference>
<evidence type="ECO:0000313" key="3">
    <source>
        <dbReference type="Proteomes" id="UP001329313"/>
    </source>
</evidence>
<dbReference type="InterPro" id="IPR024035">
    <property type="entry name" value="MSMEG_0567_GNAT"/>
</dbReference>
<dbReference type="PANTHER" id="PTHR30270">
    <property type="entry name" value="THIAMINE-MONOPHOSPHATE KINASE"/>
    <property type="match status" value="1"/>
</dbReference>
<dbReference type="Gene3D" id="3.30.1330.10">
    <property type="entry name" value="PurM-like, N-terminal domain"/>
    <property type="match status" value="1"/>
</dbReference>
<dbReference type="CDD" id="cd04301">
    <property type="entry name" value="NAT_SF"/>
    <property type="match status" value="1"/>
</dbReference>
<protein>
    <submittedName>
        <fullName evidence="2">GNAT family N-acetyltransferase</fullName>
        <ecNumber evidence="2">2.3.1.-</ecNumber>
    </submittedName>
</protein>
<dbReference type="InterPro" id="IPR000182">
    <property type="entry name" value="GNAT_dom"/>
</dbReference>
<reference evidence="2 3" key="1">
    <citation type="submission" date="2023-10" db="EMBL/GenBank/DDBJ databases">
        <title>Y20.</title>
        <authorList>
            <person name="Zhang G."/>
            <person name="Ding Y."/>
        </authorList>
    </citation>
    <scope>NUCLEOTIDE SEQUENCE [LARGE SCALE GENOMIC DNA]</scope>
    <source>
        <strain evidence="2 3">Y20</strain>
    </source>
</reference>
<dbReference type="Proteomes" id="UP001329313">
    <property type="component" value="Chromosome"/>
</dbReference>
<dbReference type="EC" id="2.3.1.-" evidence="2"/>
<proteinExistence type="predicted"/>
<dbReference type="SUPFAM" id="SSF55326">
    <property type="entry name" value="PurM N-terminal domain-like"/>
    <property type="match status" value="1"/>
</dbReference>
<dbReference type="EMBL" id="CP137080">
    <property type="protein sequence ID" value="WOQ70256.1"/>
    <property type="molecule type" value="Genomic_DNA"/>
</dbReference>
<dbReference type="Pfam" id="PF00586">
    <property type="entry name" value="AIRS"/>
    <property type="match status" value="1"/>
</dbReference>
<keyword evidence="3" id="KW-1185">Reference proteome</keyword>
<keyword evidence="2" id="KW-0012">Acyltransferase</keyword>
<keyword evidence="2" id="KW-0808">Transferase</keyword>
<evidence type="ECO:0000313" key="2">
    <source>
        <dbReference type="EMBL" id="WOQ70256.1"/>
    </source>
</evidence>
<dbReference type="Pfam" id="PF02769">
    <property type="entry name" value="AIRS_C"/>
    <property type="match status" value="1"/>
</dbReference>
<gene>
    <name evidence="2" type="ORF">RYJ27_03335</name>
</gene>
<name>A0AAU0MJC4_9MICO</name>
<dbReference type="Gene3D" id="3.90.650.10">
    <property type="entry name" value="PurM-like C-terminal domain"/>
    <property type="match status" value="1"/>
</dbReference>
<dbReference type="InterPro" id="IPR010918">
    <property type="entry name" value="PurM-like_C_dom"/>
</dbReference>
<dbReference type="InterPro" id="IPR006283">
    <property type="entry name" value="ThiL-like"/>
</dbReference>
<organism evidence="2 3">
    <name type="scientific">Microbacterium limosum</name>
    <dbReference type="NCBI Taxonomy" id="3079935"/>
    <lineage>
        <taxon>Bacteria</taxon>
        <taxon>Bacillati</taxon>
        <taxon>Actinomycetota</taxon>
        <taxon>Actinomycetes</taxon>
        <taxon>Micrococcales</taxon>
        <taxon>Microbacteriaceae</taxon>
        <taxon>Microbacterium</taxon>
    </lineage>
</organism>